<gene>
    <name evidence="7" type="ORF">tinsulaeT_22760</name>
</gene>
<accession>A0ABQ6GXL4</accession>
<dbReference type="PANTHER" id="PTHR43104:SF4">
    <property type="entry name" value="L-2-HYDROXYGLUTARATE DEHYDROGENASE, MITOCHONDRIAL"/>
    <property type="match status" value="1"/>
</dbReference>
<dbReference type="Gene3D" id="3.50.50.60">
    <property type="entry name" value="FAD/NAD(P)-binding domain"/>
    <property type="match status" value="1"/>
</dbReference>
<keyword evidence="2" id="KW-0285">Flavoprotein</keyword>
<evidence type="ECO:0000259" key="6">
    <source>
        <dbReference type="Pfam" id="PF01266"/>
    </source>
</evidence>
<evidence type="ECO:0000256" key="1">
    <source>
        <dbReference type="ARBA" id="ARBA00001974"/>
    </source>
</evidence>
<comment type="cofactor">
    <cofactor evidence="1">
        <name>FAD</name>
        <dbReference type="ChEBI" id="CHEBI:57692"/>
    </cofactor>
</comment>
<reference evidence="7 8" key="1">
    <citation type="submission" date="2023-03" db="EMBL/GenBank/DDBJ databases">
        <title>Draft genome sequence of Thalassotalea insulae KCTC 62186T.</title>
        <authorList>
            <person name="Sawabe T."/>
        </authorList>
    </citation>
    <scope>NUCLEOTIDE SEQUENCE [LARGE SCALE GENOMIC DNA]</scope>
    <source>
        <strain evidence="7 8">KCTC 62186</strain>
    </source>
</reference>
<comment type="similarity">
    <text evidence="5">Belongs to the L2HGDH family.</text>
</comment>
<evidence type="ECO:0000313" key="8">
    <source>
        <dbReference type="Proteomes" id="UP001157186"/>
    </source>
</evidence>
<organism evidence="7 8">
    <name type="scientific">Thalassotalea insulae</name>
    <dbReference type="NCBI Taxonomy" id="2056778"/>
    <lineage>
        <taxon>Bacteria</taxon>
        <taxon>Pseudomonadati</taxon>
        <taxon>Pseudomonadota</taxon>
        <taxon>Gammaproteobacteria</taxon>
        <taxon>Alteromonadales</taxon>
        <taxon>Colwelliaceae</taxon>
        <taxon>Thalassotalea</taxon>
    </lineage>
</organism>
<evidence type="ECO:0000256" key="4">
    <source>
        <dbReference type="ARBA" id="ARBA00023002"/>
    </source>
</evidence>
<keyword evidence="4" id="KW-0560">Oxidoreductase</keyword>
<dbReference type="PANTHER" id="PTHR43104">
    <property type="entry name" value="L-2-HYDROXYGLUTARATE DEHYDROGENASE, MITOCHONDRIAL"/>
    <property type="match status" value="1"/>
</dbReference>
<evidence type="ECO:0000256" key="3">
    <source>
        <dbReference type="ARBA" id="ARBA00022827"/>
    </source>
</evidence>
<evidence type="ECO:0000256" key="2">
    <source>
        <dbReference type="ARBA" id="ARBA00022630"/>
    </source>
</evidence>
<sequence length="369" mass="40874">MDHFDVVIVGAGVVGLAIAAKFSQQFKKVLLIEKNAHFGEETSSRNSEVIHAGIYYPQASLKAKLCVQGKLALYDYCEKMHIPYQRLGKLLVGHNADEEVFLNKTIAIAEHNGVDDLEWRSQRELQTIEPELSASAALFSPSTGIIDVHRYMQSLLGQFEHQGGLYVAHTELLSADFDEKGFRVKLLSVNESIELTTKLLINSGGLHSTKVAENIKAMPGALIPKLHYCRGHYFSYSGASPFSHLIYPIPEANGLGIHASLDIGGQLKFGPDTQYLETLDYDVPEQLRDKFYLAVKKYFPRVQKEKLQPAYSGIRPKLQGEHDGFCDFNIQLPSQHGLPGLVNLFGIDSPGLTSSLSIADYIVEQVLDG</sequence>
<dbReference type="Pfam" id="PF01266">
    <property type="entry name" value="DAO"/>
    <property type="match status" value="1"/>
</dbReference>
<dbReference type="Gene3D" id="3.30.9.10">
    <property type="entry name" value="D-Amino Acid Oxidase, subunit A, domain 2"/>
    <property type="match status" value="1"/>
</dbReference>
<dbReference type="EMBL" id="BSST01000001">
    <property type="protein sequence ID" value="GLX78936.1"/>
    <property type="molecule type" value="Genomic_DNA"/>
</dbReference>
<dbReference type="InterPro" id="IPR036188">
    <property type="entry name" value="FAD/NAD-bd_sf"/>
</dbReference>
<dbReference type="Proteomes" id="UP001157186">
    <property type="component" value="Unassembled WGS sequence"/>
</dbReference>
<name>A0ABQ6GXL4_9GAMM</name>
<feature type="domain" description="FAD dependent oxidoreductase" evidence="6">
    <location>
        <begin position="5"/>
        <end position="364"/>
    </location>
</feature>
<keyword evidence="3" id="KW-0274">FAD</keyword>
<proteinExistence type="inferred from homology"/>
<evidence type="ECO:0000256" key="5">
    <source>
        <dbReference type="ARBA" id="ARBA00037941"/>
    </source>
</evidence>
<dbReference type="SUPFAM" id="SSF51905">
    <property type="entry name" value="FAD/NAD(P)-binding domain"/>
    <property type="match status" value="1"/>
</dbReference>
<dbReference type="InterPro" id="IPR006076">
    <property type="entry name" value="FAD-dep_OxRdtase"/>
</dbReference>
<keyword evidence="8" id="KW-1185">Reference proteome</keyword>
<evidence type="ECO:0000313" key="7">
    <source>
        <dbReference type="EMBL" id="GLX78936.1"/>
    </source>
</evidence>
<dbReference type="RefSeq" id="WP_284244813.1">
    <property type="nucleotide sequence ID" value="NZ_BSST01000001.1"/>
</dbReference>
<protein>
    <submittedName>
        <fullName evidence="7">Dehydrogenase</fullName>
    </submittedName>
</protein>
<comment type="caution">
    <text evidence="7">The sequence shown here is derived from an EMBL/GenBank/DDBJ whole genome shotgun (WGS) entry which is preliminary data.</text>
</comment>